<proteinExistence type="predicted"/>
<dbReference type="Pfam" id="PF00931">
    <property type="entry name" value="NB-ARC"/>
    <property type="match status" value="1"/>
</dbReference>
<evidence type="ECO:0000259" key="6">
    <source>
        <dbReference type="Pfam" id="PF18052"/>
    </source>
</evidence>
<dbReference type="InterPro" id="IPR041118">
    <property type="entry name" value="Rx_N"/>
</dbReference>
<dbReference type="Proteomes" id="UP001054252">
    <property type="component" value="Unassembled WGS sequence"/>
</dbReference>
<keyword evidence="4" id="KW-0067">ATP-binding</keyword>
<gene>
    <name evidence="7" type="ORF">SLEP1_g35813</name>
</gene>
<dbReference type="SUPFAM" id="SSF52540">
    <property type="entry name" value="P-loop containing nucleoside triphosphate hydrolases"/>
    <property type="match status" value="1"/>
</dbReference>
<feature type="domain" description="Disease resistance N-terminal" evidence="6">
    <location>
        <begin position="14"/>
        <end position="79"/>
    </location>
</feature>
<reference evidence="7 8" key="1">
    <citation type="journal article" date="2021" name="Commun. Biol.">
        <title>The genome of Shorea leprosula (Dipterocarpaceae) highlights the ecological relevance of drought in aseasonal tropical rainforests.</title>
        <authorList>
            <person name="Ng K.K.S."/>
            <person name="Kobayashi M.J."/>
            <person name="Fawcett J.A."/>
            <person name="Hatakeyama M."/>
            <person name="Paape T."/>
            <person name="Ng C.H."/>
            <person name="Ang C.C."/>
            <person name="Tnah L.H."/>
            <person name="Lee C.T."/>
            <person name="Nishiyama T."/>
            <person name="Sese J."/>
            <person name="O'Brien M.J."/>
            <person name="Copetti D."/>
            <person name="Mohd Noor M.I."/>
            <person name="Ong R.C."/>
            <person name="Putra M."/>
            <person name="Sireger I.Z."/>
            <person name="Indrioko S."/>
            <person name="Kosugi Y."/>
            <person name="Izuno A."/>
            <person name="Isagi Y."/>
            <person name="Lee S.L."/>
            <person name="Shimizu K.K."/>
        </authorList>
    </citation>
    <scope>NUCLEOTIDE SEQUENCE [LARGE SCALE GENOMIC DNA]</scope>
    <source>
        <strain evidence="7">214</strain>
    </source>
</reference>
<dbReference type="GO" id="GO:0043531">
    <property type="term" value="F:ADP binding"/>
    <property type="evidence" value="ECO:0007669"/>
    <property type="project" value="InterPro"/>
</dbReference>
<evidence type="ECO:0000256" key="4">
    <source>
        <dbReference type="ARBA" id="ARBA00022840"/>
    </source>
</evidence>
<dbReference type="EMBL" id="BPVZ01000072">
    <property type="protein sequence ID" value="GKV26526.1"/>
    <property type="molecule type" value="Genomic_DNA"/>
</dbReference>
<evidence type="ECO:0000256" key="3">
    <source>
        <dbReference type="ARBA" id="ARBA00022821"/>
    </source>
</evidence>
<accession>A0AAV5KPD4</accession>
<keyword evidence="2" id="KW-0547">Nucleotide-binding</keyword>
<feature type="domain" description="NB-ARC" evidence="5">
    <location>
        <begin position="145"/>
        <end position="202"/>
    </location>
</feature>
<dbReference type="InterPro" id="IPR027417">
    <property type="entry name" value="P-loop_NTPase"/>
</dbReference>
<dbReference type="AlphaFoldDB" id="A0AAV5KPD4"/>
<sequence length="277" mass="30543">MADAILSLFLDQVKTIIDKAKKEVKLLVGVEEEVEKLERYLDVVLRVFAHAEEKKTTDELVKKWLDRLKEAVYDMEDALWKSGVELEVKGAENGANRQGRLSFPKRPETSTFVDVSKLCGRNGGEERTIEVFVGRNSEDEAGKLIQTISIVGLGGLGKTALVQLVGNDPDVKMHFESVIWVCVSDSFNEKRVAKAIIQGLEKLSGSAAYGLESDPMEADEGETWDSLKVTFDLGAAGSRILVTTGDIRIASFMGSSNSQIIHLEKLVDEECGQYSEI</sequence>
<dbReference type="Gene3D" id="1.20.5.4130">
    <property type="match status" value="1"/>
</dbReference>
<keyword evidence="8" id="KW-1185">Reference proteome</keyword>
<dbReference type="Pfam" id="PF18052">
    <property type="entry name" value="Rx_N"/>
    <property type="match status" value="1"/>
</dbReference>
<keyword evidence="3" id="KW-0611">Plant defense</keyword>
<evidence type="ECO:0000259" key="5">
    <source>
        <dbReference type="Pfam" id="PF00931"/>
    </source>
</evidence>
<evidence type="ECO:0000256" key="2">
    <source>
        <dbReference type="ARBA" id="ARBA00022741"/>
    </source>
</evidence>
<dbReference type="InterPro" id="IPR002182">
    <property type="entry name" value="NB-ARC"/>
</dbReference>
<dbReference type="PANTHER" id="PTHR36766">
    <property type="entry name" value="PLANT BROAD-SPECTRUM MILDEW RESISTANCE PROTEIN RPW8"/>
    <property type="match status" value="1"/>
</dbReference>
<dbReference type="GO" id="GO:0005524">
    <property type="term" value="F:ATP binding"/>
    <property type="evidence" value="ECO:0007669"/>
    <property type="project" value="UniProtKB-KW"/>
</dbReference>
<dbReference type="Gene3D" id="3.40.50.300">
    <property type="entry name" value="P-loop containing nucleotide triphosphate hydrolases"/>
    <property type="match status" value="1"/>
</dbReference>
<name>A0AAV5KPD4_9ROSI</name>
<organism evidence="7 8">
    <name type="scientific">Rubroshorea leprosula</name>
    <dbReference type="NCBI Taxonomy" id="152421"/>
    <lineage>
        <taxon>Eukaryota</taxon>
        <taxon>Viridiplantae</taxon>
        <taxon>Streptophyta</taxon>
        <taxon>Embryophyta</taxon>
        <taxon>Tracheophyta</taxon>
        <taxon>Spermatophyta</taxon>
        <taxon>Magnoliopsida</taxon>
        <taxon>eudicotyledons</taxon>
        <taxon>Gunneridae</taxon>
        <taxon>Pentapetalae</taxon>
        <taxon>rosids</taxon>
        <taxon>malvids</taxon>
        <taxon>Malvales</taxon>
        <taxon>Dipterocarpaceae</taxon>
        <taxon>Rubroshorea</taxon>
    </lineage>
</organism>
<comment type="caution">
    <text evidence="7">The sequence shown here is derived from an EMBL/GenBank/DDBJ whole genome shotgun (WGS) entry which is preliminary data.</text>
</comment>
<evidence type="ECO:0000256" key="1">
    <source>
        <dbReference type="ARBA" id="ARBA00022737"/>
    </source>
</evidence>
<keyword evidence="1" id="KW-0677">Repeat</keyword>
<evidence type="ECO:0000313" key="8">
    <source>
        <dbReference type="Proteomes" id="UP001054252"/>
    </source>
</evidence>
<dbReference type="GO" id="GO:0006952">
    <property type="term" value="P:defense response"/>
    <property type="evidence" value="ECO:0007669"/>
    <property type="project" value="UniProtKB-KW"/>
</dbReference>
<protein>
    <submittedName>
        <fullName evidence="7">Uncharacterized protein</fullName>
    </submittedName>
</protein>
<evidence type="ECO:0000313" key="7">
    <source>
        <dbReference type="EMBL" id="GKV26526.1"/>
    </source>
</evidence>
<dbReference type="PANTHER" id="PTHR36766:SF45">
    <property type="entry name" value="NB-ARC DOMAIN-CONTAINING PROTEIN"/>
    <property type="match status" value="1"/>
</dbReference>